<dbReference type="InterPro" id="IPR000160">
    <property type="entry name" value="GGDEF_dom"/>
</dbReference>
<dbReference type="InterPro" id="IPR035965">
    <property type="entry name" value="PAS-like_dom_sf"/>
</dbReference>
<proteinExistence type="predicted"/>
<feature type="domain" description="PAS" evidence="1">
    <location>
        <begin position="118"/>
        <end position="172"/>
    </location>
</feature>
<evidence type="ECO:0000259" key="2">
    <source>
        <dbReference type="PROSITE" id="PS50113"/>
    </source>
</evidence>
<dbReference type="PANTHER" id="PTHR44757:SF2">
    <property type="entry name" value="BIOFILM ARCHITECTURE MAINTENANCE PROTEIN MBAA"/>
    <property type="match status" value="1"/>
</dbReference>
<reference evidence="4" key="1">
    <citation type="journal article" date="2014" name="Front. Microbiol.">
        <title>High frequency of phylogenetically diverse reductive dehalogenase-homologous genes in deep subseafloor sedimentary metagenomes.</title>
        <authorList>
            <person name="Kawai M."/>
            <person name="Futagami T."/>
            <person name="Toyoda A."/>
            <person name="Takaki Y."/>
            <person name="Nishi S."/>
            <person name="Hori S."/>
            <person name="Arai W."/>
            <person name="Tsubouchi T."/>
            <person name="Morono Y."/>
            <person name="Uchiyama I."/>
            <person name="Ito T."/>
            <person name="Fujiyama A."/>
            <person name="Inagaki F."/>
            <person name="Takami H."/>
        </authorList>
    </citation>
    <scope>NUCLEOTIDE SEQUENCE</scope>
    <source>
        <strain evidence="4">Expedition CK06-06</strain>
    </source>
</reference>
<dbReference type="InterPro" id="IPR001610">
    <property type="entry name" value="PAC"/>
</dbReference>
<dbReference type="Gene3D" id="3.30.70.270">
    <property type="match status" value="1"/>
</dbReference>
<accession>X1MM88</accession>
<feature type="domain" description="PAC" evidence="2">
    <location>
        <begin position="65"/>
        <end position="117"/>
    </location>
</feature>
<comment type="caution">
    <text evidence="4">The sequence shown here is derived from an EMBL/GenBank/DDBJ whole genome shotgun (WGS) entry which is preliminary data.</text>
</comment>
<feature type="domain" description="PAC" evidence="2">
    <location>
        <begin position="191"/>
        <end position="242"/>
    </location>
</feature>
<dbReference type="Pfam" id="PF00989">
    <property type="entry name" value="PAS"/>
    <property type="match status" value="1"/>
</dbReference>
<dbReference type="Pfam" id="PF13426">
    <property type="entry name" value="PAS_9"/>
    <property type="match status" value="1"/>
</dbReference>
<dbReference type="InterPro" id="IPR000700">
    <property type="entry name" value="PAS-assoc_C"/>
</dbReference>
<sequence length="292" mass="33384">VIVLRMDINGCITFFNEFAQKFFGYTKDEILGKNVVGTIVPEIDTSYRDLKAMIKDIIQNPNLYTINENENIRRNGERVWILWTNKGAIDKDGHITEILCIGNDITEHKKTEEALYKSQQEFDSLFKSSPEALVYMDENSNILNINPRFTELFGYTLDEVKGKNLDGGIIHPPGKMEEGKRLTKKALKGYFYYETIRKKKDGTLFPVSVSGSNILIDGHVKGILGIYINITERKKLEEELKKLARFDNLTGSCNRGYGLALLDRQLKLAKRNKAKILLAYLDVDNFKDINDS</sequence>
<evidence type="ECO:0000259" key="3">
    <source>
        <dbReference type="PROSITE" id="PS50887"/>
    </source>
</evidence>
<dbReference type="Gene3D" id="3.30.450.20">
    <property type="entry name" value="PAS domain"/>
    <property type="match status" value="2"/>
</dbReference>
<feature type="domain" description="GGDEF" evidence="3">
    <location>
        <begin position="274"/>
        <end position="292"/>
    </location>
</feature>
<evidence type="ECO:0008006" key="5">
    <source>
        <dbReference type="Google" id="ProtNLM"/>
    </source>
</evidence>
<name>X1MM88_9ZZZZ</name>
<dbReference type="PROSITE" id="PS50113">
    <property type="entry name" value="PAC"/>
    <property type="match status" value="2"/>
</dbReference>
<feature type="domain" description="PAS" evidence="1">
    <location>
        <begin position="1"/>
        <end position="61"/>
    </location>
</feature>
<dbReference type="PROSITE" id="PS50887">
    <property type="entry name" value="GGDEF"/>
    <property type="match status" value="1"/>
</dbReference>
<dbReference type="PANTHER" id="PTHR44757">
    <property type="entry name" value="DIGUANYLATE CYCLASE DGCP"/>
    <property type="match status" value="1"/>
</dbReference>
<dbReference type="PROSITE" id="PS50112">
    <property type="entry name" value="PAS"/>
    <property type="match status" value="2"/>
</dbReference>
<protein>
    <recommendedName>
        <fullName evidence="5">PAS domain S-box protein</fullName>
    </recommendedName>
</protein>
<dbReference type="InterPro" id="IPR000014">
    <property type="entry name" value="PAS"/>
</dbReference>
<dbReference type="SMART" id="SM00086">
    <property type="entry name" value="PAC"/>
    <property type="match status" value="2"/>
</dbReference>
<dbReference type="InterPro" id="IPR052155">
    <property type="entry name" value="Biofilm_reg_signaling"/>
</dbReference>
<dbReference type="Pfam" id="PF00990">
    <property type="entry name" value="GGDEF"/>
    <property type="match status" value="1"/>
</dbReference>
<gene>
    <name evidence="4" type="ORF">S06H3_27189</name>
</gene>
<dbReference type="EMBL" id="BARV01015760">
    <property type="protein sequence ID" value="GAI32418.1"/>
    <property type="molecule type" value="Genomic_DNA"/>
</dbReference>
<evidence type="ECO:0000313" key="4">
    <source>
        <dbReference type="EMBL" id="GAI32418.1"/>
    </source>
</evidence>
<feature type="non-terminal residue" evidence="4">
    <location>
        <position position="292"/>
    </location>
</feature>
<feature type="non-terminal residue" evidence="4">
    <location>
        <position position="1"/>
    </location>
</feature>
<dbReference type="SMART" id="SM00091">
    <property type="entry name" value="PAS"/>
    <property type="match status" value="2"/>
</dbReference>
<evidence type="ECO:0000259" key="1">
    <source>
        <dbReference type="PROSITE" id="PS50112"/>
    </source>
</evidence>
<dbReference type="InterPro" id="IPR013767">
    <property type="entry name" value="PAS_fold"/>
</dbReference>
<dbReference type="InterPro" id="IPR029787">
    <property type="entry name" value="Nucleotide_cyclase"/>
</dbReference>
<dbReference type="NCBIfam" id="TIGR00229">
    <property type="entry name" value="sensory_box"/>
    <property type="match status" value="2"/>
</dbReference>
<dbReference type="AlphaFoldDB" id="X1MM88"/>
<dbReference type="InterPro" id="IPR043128">
    <property type="entry name" value="Rev_trsase/Diguanyl_cyclase"/>
</dbReference>
<organism evidence="4">
    <name type="scientific">marine sediment metagenome</name>
    <dbReference type="NCBI Taxonomy" id="412755"/>
    <lineage>
        <taxon>unclassified sequences</taxon>
        <taxon>metagenomes</taxon>
        <taxon>ecological metagenomes</taxon>
    </lineage>
</organism>
<dbReference type="SUPFAM" id="SSF55785">
    <property type="entry name" value="PYP-like sensor domain (PAS domain)"/>
    <property type="match status" value="2"/>
</dbReference>
<dbReference type="CDD" id="cd00130">
    <property type="entry name" value="PAS"/>
    <property type="match status" value="2"/>
</dbReference>
<dbReference type="SUPFAM" id="SSF55073">
    <property type="entry name" value="Nucleotide cyclase"/>
    <property type="match status" value="1"/>
</dbReference>